<comment type="caution">
    <text evidence="1">The sequence shown here is derived from an EMBL/GenBank/DDBJ whole genome shotgun (WGS) entry which is preliminary data.</text>
</comment>
<sequence length="218" mass="25754">EEVEIKKKRWQKKNNDGVLMVTHTQFSLILKYAITIHKSQGLTIPRLEIDCNKVFQSEQLYVALSRAVNPECLRVLNFKVSKLKANEKVINFMDEKFGDNDIIYELRRLENDSRVDVYQIYNLPKDIKYGIIIIKKQNNKEMKIIVRAIKGDVSEKHLNSLMFVLGERYGTRWGQKIFIIYEDGKLIKIKSQIKKNILFIPFSRMISSLRSLKRNFLR</sequence>
<proteinExistence type="predicted"/>
<organism evidence="1 2">
    <name type="scientific">Cetraspora pellucida</name>
    <dbReference type="NCBI Taxonomy" id="1433469"/>
    <lineage>
        <taxon>Eukaryota</taxon>
        <taxon>Fungi</taxon>
        <taxon>Fungi incertae sedis</taxon>
        <taxon>Mucoromycota</taxon>
        <taxon>Glomeromycotina</taxon>
        <taxon>Glomeromycetes</taxon>
        <taxon>Diversisporales</taxon>
        <taxon>Gigasporaceae</taxon>
        <taxon>Cetraspora</taxon>
    </lineage>
</organism>
<dbReference type="EMBL" id="CAJVPW010029727">
    <property type="protein sequence ID" value="CAG8722032.1"/>
    <property type="molecule type" value="Genomic_DNA"/>
</dbReference>
<reference evidence="1" key="1">
    <citation type="submission" date="2021-06" db="EMBL/GenBank/DDBJ databases">
        <authorList>
            <person name="Kallberg Y."/>
            <person name="Tangrot J."/>
            <person name="Rosling A."/>
        </authorList>
    </citation>
    <scope>NUCLEOTIDE SEQUENCE</scope>
    <source>
        <strain evidence="1">28 12/20/2015</strain>
    </source>
</reference>
<feature type="non-terminal residue" evidence="1">
    <location>
        <position position="1"/>
    </location>
</feature>
<keyword evidence="2" id="KW-1185">Reference proteome</keyword>
<dbReference type="Proteomes" id="UP000789366">
    <property type="component" value="Unassembled WGS sequence"/>
</dbReference>
<protein>
    <submittedName>
        <fullName evidence="1">17112_t:CDS:1</fullName>
    </submittedName>
</protein>
<name>A0ACA9PXQ3_9GLOM</name>
<evidence type="ECO:0000313" key="1">
    <source>
        <dbReference type="EMBL" id="CAG8722032.1"/>
    </source>
</evidence>
<accession>A0ACA9PXQ3</accession>
<gene>
    <name evidence="1" type="ORF">SPELUC_LOCUS12507</name>
</gene>
<evidence type="ECO:0000313" key="2">
    <source>
        <dbReference type="Proteomes" id="UP000789366"/>
    </source>
</evidence>